<accession>A0A8B8DUS4</accession>
<sequence>MVKPGVNVKVTWILCFLCIRTNEAAKCLQDAQRQCQDQSAGLIEARQGGEVCRAYADYDSCIKTSINKLGCRLLPSEADLHETDITNVYTRPPYGCTKTDSGWIASLTARSLGVRLTLAEPTLCLLLVLTRWM</sequence>
<evidence type="ECO:0000313" key="3">
    <source>
        <dbReference type="RefSeq" id="XP_022331977.1"/>
    </source>
</evidence>
<dbReference type="OrthoDB" id="10403160at2759"/>
<feature type="signal peptide" evidence="1">
    <location>
        <begin position="1"/>
        <end position="24"/>
    </location>
</feature>
<protein>
    <submittedName>
        <fullName evidence="3">Uncharacterized protein LOC111129809</fullName>
    </submittedName>
</protein>
<gene>
    <name evidence="3" type="primary">LOC111129809</name>
</gene>
<feature type="chain" id="PRO_5034452269" evidence="1">
    <location>
        <begin position="25"/>
        <end position="133"/>
    </location>
</feature>
<organism evidence="2 3">
    <name type="scientific">Crassostrea virginica</name>
    <name type="common">Eastern oyster</name>
    <dbReference type="NCBI Taxonomy" id="6565"/>
    <lineage>
        <taxon>Eukaryota</taxon>
        <taxon>Metazoa</taxon>
        <taxon>Spiralia</taxon>
        <taxon>Lophotrochozoa</taxon>
        <taxon>Mollusca</taxon>
        <taxon>Bivalvia</taxon>
        <taxon>Autobranchia</taxon>
        <taxon>Pteriomorphia</taxon>
        <taxon>Ostreida</taxon>
        <taxon>Ostreoidea</taxon>
        <taxon>Ostreidae</taxon>
        <taxon>Crassostrea</taxon>
    </lineage>
</organism>
<dbReference type="RefSeq" id="XP_022331977.1">
    <property type="nucleotide sequence ID" value="XM_022476269.1"/>
</dbReference>
<name>A0A8B8DUS4_CRAVI</name>
<dbReference type="AlphaFoldDB" id="A0A8B8DUS4"/>
<proteinExistence type="predicted"/>
<evidence type="ECO:0000313" key="2">
    <source>
        <dbReference type="Proteomes" id="UP000694844"/>
    </source>
</evidence>
<evidence type="ECO:0000256" key="1">
    <source>
        <dbReference type="SAM" id="SignalP"/>
    </source>
</evidence>
<keyword evidence="2" id="KW-1185">Reference proteome</keyword>
<reference evidence="2" key="1">
    <citation type="submission" date="2024-06" db="UniProtKB">
        <authorList>
            <consortium name="RefSeq"/>
        </authorList>
    </citation>
    <scope>NUCLEOTIDE SEQUENCE [LARGE SCALE GENOMIC DNA]</scope>
</reference>
<dbReference type="Proteomes" id="UP000694844">
    <property type="component" value="Chromosome 1"/>
</dbReference>
<keyword evidence="1" id="KW-0732">Signal</keyword>
<dbReference type="KEGG" id="cvn:111129809"/>
<reference evidence="3" key="2">
    <citation type="submission" date="2025-08" db="UniProtKB">
        <authorList>
            <consortium name="RefSeq"/>
        </authorList>
    </citation>
    <scope>IDENTIFICATION</scope>
    <source>
        <tissue evidence="3">Whole sample</tissue>
    </source>
</reference>
<dbReference type="GeneID" id="111129809"/>